<feature type="transmembrane region" description="Helical" evidence="9">
    <location>
        <begin position="1021"/>
        <end position="1040"/>
    </location>
</feature>
<evidence type="ECO:0000259" key="11">
    <source>
        <dbReference type="Pfam" id="PF03733"/>
    </source>
</evidence>
<sequence>MADGDRTPTGGNSSQQPPGSRQGSSYGAETPTTAAESARRRIPSAAPTTSYGSITSSIDRRLNSTTPSEQPSTKPKKPAMSRRATSSKFPHKGQEFSVDDDAAEVQAETEQQQKEAKESKRQGQTLRRKPSNVRRPTGAARGTTLTTIESTEDDPVEEDHAAAPTDPEGQPGSSEEDTIRADEDDSGTGDNDDDGDLSDAESFTLKDRQDAINVTHPFGIRIWKPALYKKGRSVQRNAEADIHSNPGLFVSRWLFFFNALWTLVFGWWLSLIAAAGALLCVLFAFDESCKEHSLLLYHLAVYIFYPFGRYVKLLQDDQYAEEDEGEGRSISEYEQWQSGDIEEGRLFFGPTAGLSSIIGRRRNSIDSTGGETTSLLGRDGRANVVHSDTARTKNRFFGRGKWTLGRVIFFFYFYGIITPALFLVSGLCWFLVFSIPMGKVTLLLFDHLRRHPLALSFHSDSGNVRRPGESSSILLCTYRAVGIKYWKYTIDGTNIFLINLLGLVAFTIFDYFILAETLGYKIWITDTLLVFTLALLSIIPLAYFIGQAVASISAQSSMGVGATINAFFSTVVEVFLYCVALKQGKAQLVEGSIIGSIFAGILFLPGLSMCFGALKRKTQRFNVKSAGVTSTMLLFAVIGAFGPTLFYQIYGSTPALHDRFYNEAVKPYTWFAAALLFLSYVVGLLFTLRTHAATIWSNEPDEKEKKPLDTVANSLSNSGHLEFPHSTMSRTVTGQSVSRAHIRETQLYKRIVGQTQHEFGLGPDGHSIAGSPPSTKADGNTPHLVPPKDNNEHEHFHVDGLTDEASDALVRHITEIAATTTALATRDVTRAPHKAARMVSTPSKGDRPHHHRTATAATEGAPEEQEAPAGQAAGGHDAPNWSRGKSAAILLTATVAYAIIAEILVDTVDSVLEGSDIDEKFLGITLFALVPNTTEFLNAISFAMNGNIALSMEIGSAYALQVCLLQIPALVFYSALHATNIDAGQLAKETFTLIFPQWDMATVILCVFLLSYMYGEGKSNYFKGSILILSYFVVIVGFYFSSFTDLDRLGIDPDDRLALGGLVRQEVQSMTFKTMGRGKSGIAY</sequence>
<feature type="compositionally biased region" description="Acidic residues" evidence="8">
    <location>
        <begin position="182"/>
        <end position="199"/>
    </location>
</feature>
<feature type="transmembrane region" description="Helical" evidence="9">
    <location>
        <begin position="887"/>
        <end position="905"/>
    </location>
</feature>
<comment type="similarity">
    <text evidence="2">Belongs to the Ca(2+):cation antiporter (CaCA) (TC 2.A.19) family.</text>
</comment>
<evidence type="ECO:0000256" key="4">
    <source>
        <dbReference type="ARBA" id="ARBA00022692"/>
    </source>
</evidence>
<feature type="region of interest" description="Disordered" evidence="8">
    <location>
        <begin position="759"/>
        <end position="795"/>
    </location>
</feature>
<dbReference type="InterPro" id="IPR004713">
    <property type="entry name" value="CaH_exchang"/>
</dbReference>
<dbReference type="Gene3D" id="1.20.1420.30">
    <property type="entry name" value="NCX, central ion-binding region"/>
    <property type="match status" value="2"/>
</dbReference>
<feature type="transmembrane region" description="Helical" evidence="9">
    <location>
        <begin position="921"/>
        <end position="944"/>
    </location>
</feature>
<dbReference type="Proteomes" id="UP001521222">
    <property type="component" value="Unassembled WGS sequence"/>
</dbReference>
<dbReference type="Pfam" id="PF03733">
    <property type="entry name" value="YccF"/>
    <property type="match status" value="1"/>
</dbReference>
<dbReference type="InterPro" id="IPR004837">
    <property type="entry name" value="NaCa_Exmemb"/>
</dbReference>
<gene>
    <name evidence="12" type="ORF">SLS59_002570</name>
</gene>
<feature type="transmembrane region" description="Helical" evidence="9">
    <location>
        <begin position="995"/>
        <end position="1014"/>
    </location>
</feature>
<feature type="transmembrane region" description="Helical" evidence="9">
    <location>
        <begin position="520"/>
        <end position="546"/>
    </location>
</feature>
<keyword evidence="4 9" id="KW-0812">Transmembrane</keyword>
<feature type="domain" description="Inner membrane component" evidence="11">
    <location>
        <begin position="256"/>
        <end position="309"/>
    </location>
</feature>
<organism evidence="12 13">
    <name type="scientific">Nothophoma quercina</name>
    <dbReference type="NCBI Taxonomy" id="749835"/>
    <lineage>
        <taxon>Eukaryota</taxon>
        <taxon>Fungi</taxon>
        <taxon>Dikarya</taxon>
        <taxon>Ascomycota</taxon>
        <taxon>Pezizomycotina</taxon>
        <taxon>Dothideomycetes</taxon>
        <taxon>Pleosporomycetidae</taxon>
        <taxon>Pleosporales</taxon>
        <taxon>Pleosporineae</taxon>
        <taxon>Didymellaceae</taxon>
        <taxon>Nothophoma</taxon>
    </lineage>
</organism>
<evidence type="ECO:0008006" key="14">
    <source>
        <dbReference type="Google" id="ProtNLM"/>
    </source>
</evidence>
<feature type="transmembrane region" description="Helical" evidence="9">
    <location>
        <begin position="670"/>
        <end position="688"/>
    </location>
</feature>
<dbReference type="Pfam" id="PF01699">
    <property type="entry name" value="Na_Ca_ex"/>
    <property type="match status" value="2"/>
</dbReference>
<keyword evidence="6" id="KW-0406">Ion transport</keyword>
<feature type="compositionally biased region" description="Low complexity" evidence="8">
    <location>
        <begin position="8"/>
        <end position="27"/>
    </location>
</feature>
<evidence type="ECO:0000256" key="9">
    <source>
        <dbReference type="SAM" id="Phobius"/>
    </source>
</evidence>
<comment type="subcellular location">
    <subcellularLocation>
        <location evidence="1">Endomembrane system</location>
        <topology evidence="1">Multi-pass membrane protein</topology>
    </subcellularLocation>
</comment>
<dbReference type="EMBL" id="JAKIXB020000007">
    <property type="protein sequence ID" value="KAL1606872.1"/>
    <property type="molecule type" value="Genomic_DNA"/>
</dbReference>
<name>A0ABR3RR06_9PLEO</name>
<feature type="transmembrane region" description="Helical" evidence="9">
    <location>
        <begin position="253"/>
        <end position="282"/>
    </location>
</feature>
<accession>A0ABR3RR06</accession>
<evidence type="ECO:0000256" key="8">
    <source>
        <dbReference type="SAM" id="MobiDB-lite"/>
    </source>
</evidence>
<feature type="region of interest" description="Disordered" evidence="8">
    <location>
        <begin position="1"/>
        <end position="200"/>
    </location>
</feature>
<keyword evidence="3" id="KW-0813">Transport</keyword>
<evidence type="ECO:0000259" key="10">
    <source>
        <dbReference type="Pfam" id="PF01699"/>
    </source>
</evidence>
<feature type="transmembrane region" description="Helical" evidence="9">
    <location>
        <begin position="592"/>
        <end position="614"/>
    </location>
</feature>
<protein>
    <recommendedName>
        <fullName evidence="14">Calcium permease</fullName>
    </recommendedName>
</protein>
<evidence type="ECO:0000256" key="6">
    <source>
        <dbReference type="ARBA" id="ARBA00023065"/>
    </source>
</evidence>
<dbReference type="InterPro" id="IPR005185">
    <property type="entry name" value="YccF"/>
</dbReference>
<keyword evidence="7 9" id="KW-0472">Membrane</keyword>
<keyword evidence="5 9" id="KW-1133">Transmembrane helix</keyword>
<evidence type="ECO:0000256" key="1">
    <source>
        <dbReference type="ARBA" id="ARBA00004127"/>
    </source>
</evidence>
<feature type="region of interest" description="Disordered" evidence="8">
    <location>
        <begin position="824"/>
        <end position="878"/>
    </location>
</feature>
<feature type="domain" description="Sodium/calcium exchanger membrane region" evidence="10">
    <location>
        <begin position="528"/>
        <end position="688"/>
    </location>
</feature>
<feature type="transmembrane region" description="Helical" evidence="9">
    <location>
        <begin position="294"/>
        <end position="311"/>
    </location>
</feature>
<evidence type="ECO:0000256" key="2">
    <source>
        <dbReference type="ARBA" id="ARBA00008170"/>
    </source>
</evidence>
<evidence type="ECO:0000256" key="7">
    <source>
        <dbReference type="ARBA" id="ARBA00023136"/>
    </source>
</evidence>
<feature type="transmembrane region" description="Helical" evidence="9">
    <location>
        <begin position="409"/>
        <end position="433"/>
    </location>
</feature>
<feature type="compositionally biased region" description="Basic and acidic residues" evidence="8">
    <location>
        <begin position="111"/>
        <end position="121"/>
    </location>
</feature>
<evidence type="ECO:0000256" key="5">
    <source>
        <dbReference type="ARBA" id="ARBA00022989"/>
    </source>
</evidence>
<dbReference type="PANTHER" id="PTHR31503">
    <property type="entry name" value="VACUOLAR CALCIUM ION TRANSPORTER"/>
    <property type="match status" value="1"/>
</dbReference>
<feature type="domain" description="Sodium/calcium exchanger membrane region" evidence="10">
    <location>
        <begin position="886"/>
        <end position="1039"/>
    </location>
</feature>
<feature type="transmembrane region" description="Helical" evidence="9">
    <location>
        <begin position="494"/>
        <end position="514"/>
    </location>
</feature>
<evidence type="ECO:0000313" key="12">
    <source>
        <dbReference type="EMBL" id="KAL1606872.1"/>
    </source>
</evidence>
<evidence type="ECO:0000256" key="3">
    <source>
        <dbReference type="ARBA" id="ARBA00022448"/>
    </source>
</evidence>
<feature type="transmembrane region" description="Helical" evidence="9">
    <location>
        <begin position="626"/>
        <end position="650"/>
    </location>
</feature>
<proteinExistence type="inferred from homology"/>
<evidence type="ECO:0000313" key="13">
    <source>
        <dbReference type="Proteomes" id="UP001521222"/>
    </source>
</evidence>
<feature type="compositionally biased region" description="Polar residues" evidence="8">
    <location>
        <begin position="46"/>
        <end position="73"/>
    </location>
</feature>
<feature type="transmembrane region" description="Helical" evidence="9">
    <location>
        <begin position="956"/>
        <end position="975"/>
    </location>
</feature>
<feature type="transmembrane region" description="Helical" evidence="9">
    <location>
        <begin position="558"/>
        <end position="580"/>
    </location>
</feature>
<dbReference type="InterPro" id="IPR044880">
    <property type="entry name" value="NCX_ion-bd_dom_sf"/>
</dbReference>
<dbReference type="PANTHER" id="PTHR31503:SF10">
    <property type="entry name" value="VNX1 PROTEIN"/>
    <property type="match status" value="1"/>
</dbReference>
<reference evidence="12 13" key="1">
    <citation type="submission" date="2024-02" db="EMBL/GenBank/DDBJ databases">
        <title>De novo assembly and annotation of 12 fungi associated with fruit tree decline syndrome in Ontario, Canada.</title>
        <authorList>
            <person name="Sulman M."/>
            <person name="Ellouze W."/>
            <person name="Ilyukhin E."/>
        </authorList>
    </citation>
    <scope>NUCLEOTIDE SEQUENCE [LARGE SCALE GENOMIC DNA]</scope>
    <source>
        <strain evidence="12 13">M97-236</strain>
    </source>
</reference>
<keyword evidence="13" id="KW-1185">Reference proteome</keyword>
<comment type="caution">
    <text evidence="12">The sequence shown here is derived from an EMBL/GenBank/DDBJ whole genome shotgun (WGS) entry which is preliminary data.</text>
</comment>